<dbReference type="OrthoDB" id="6270617at2759"/>
<feature type="transmembrane region" description="Helical" evidence="2">
    <location>
        <begin position="178"/>
        <end position="203"/>
    </location>
</feature>
<organism evidence="4 5">
    <name type="scientific">Silurus meridionalis</name>
    <name type="common">Southern catfish</name>
    <name type="synonym">Silurus soldatovi meridionalis</name>
    <dbReference type="NCBI Taxonomy" id="175797"/>
    <lineage>
        <taxon>Eukaryota</taxon>
        <taxon>Metazoa</taxon>
        <taxon>Chordata</taxon>
        <taxon>Craniata</taxon>
        <taxon>Vertebrata</taxon>
        <taxon>Euteleostomi</taxon>
        <taxon>Actinopterygii</taxon>
        <taxon>Neopterygii</taxon>
        <taxon>Teleostei</taxon>
        <taxon>Ostariophysi</taxon>
        <taxon>Siluriformes</taxon>
        <taxon>Siluridae</taxon>
        <taxon>Silurus</taxon>
    </lineage>
</organism>
<evidence type="ECO:0000256" key="1">
    <source>
        <dbReference type="SAM" id="MobiDB-lite"/>
    </source>
</evidence>
<dbReference type="InterPro" id="IPR009635">
    <property type="entry name" value="NPDC1"/>
</dbReference>
<feature type="compositionally biased region" description="Polar residues" evidence="1">
    <location>
        <begin position="306"/>
        <end position="315"/>
    </location>
</feature>
<evidence type="ECO:0000256" key="2">
    <source>
        <dbReference type="SAM" id="Phobius"/>
    </source>
</evidence>
<evidence type="ECO:0008006" key="6">
    <source>
        <dbReference type="Google" id="ProtNLM"/>
    </source>
</evidence>
<evidence type="ECO:0000313" key="5">
    <source>
        <dbReference type="Proteomes" id="UP000606274"/>
    </source>
</evidence>
<keyword evidence="2" id="KW-0812">Transmembrane</keyword>
<comment type="caution">
    <text evidence="4">The sequence shown here is derived from an EMBL/GenBank/DDBJ whole genome shotgun (WGS) entry which is preliminary data.</text>
</comment>
<keyword evidence="2" id="KW-1133">Transmembrane helix</keyword>
<feature type="region of interest" description="Disordered" evidence="1">
    <location>
        <begin position="256"/>
        <end position="315"/>
    </location>
</feature>
<feature type="compositionally biased region" description="Basic and acidic residues" evidence="1">
    <location>
        <begin position="257"/>
        <end position="266"/>
    </location>
</feature>
<dbReference type="Pfam" id="PF06809">
    <property type="entry name" value="NPDC1"/>
    <property type="match status" value="1"/>
</dbReference>
<gene>
    <name evidence="4" type="ORF">HF521_005186</name>
</gene>
<name>A0A8T0AVM6_SILME</name>
<dbReference type="GO" id="GO:0016020">
    <property type="term" value="C:membrane"/>
    <property type="evidence" value="ECO:0007669"/>
    <property type="project" value="InterPro"/>
</dbReference>
<evidence type="ECO:0000256" key="3">
    <source>
        <dbReference type="SAM" id="SignalP"/>
    </source>
</evidence>
<dbReference type="EMBL" id="JABFDY010000015">
    <property type="protein sequence ID" value="KAF7696768.1"/>
    <property type="molecule type" value="Genomic_DNA"/>
</dbReference>
<dbReference type="PANTHER" id="PTHR23352">
    <property type="entry name" value="NEURAL PROLIFERATION DIFFERENTIATION AND CONTROL PROTEIN-1 NPDC-1 PROTEIN"/>
    <property type="match status" value="1"/>
</dbReference>
<keyword evidence="5" id="KW-1185">Reference proteome</keyword>
<feature type="chain" id="PRO_5035719571" description="Neural proliferation differentiation and control protein 1" evidence="3">
    <location>
        <begin position="44"/>
        <end position="315"/>
    </location>
</feature>
<dbReference type="PANTHER" id="PTHR23352:SF2">
    <property type="entry name" value="NEURAL PROLIFERATION DIFFERENTIATION AND CONTROL PROTEIN 1"/>
    <property type="match status" value="1"/>
</dbReference>
<accession>A0A8T0AVM6</accession>
<sequence length="315" mass="34152">MTRLGSILFATTVLKDAVCPPGRTERFSAALLLFGFTLAAISASVPVPHCPDHIDCSRVGRQFCKPGSSRCGPCIPSLQEDEEGHCVAPNSHHSHHSKDISISDLDEQIDYLSSVIAKQQVSGVEDSDSAKTKSQTTAKSTLKPATQSPFTPTTKSPVTQTNALGRSKPISVTFTQDGLIVILMAAFIILGVAALIIAAVCWVRIQKENHLSQKVDYPAFHAMDSSSSSGNSFGDKKLAHSAQMFHYQHQKQQMLSMEKHKVEPKVSEPGVTSDDETEEGDFTVYECPGLAPTGEMEVKNPLFDDSTLQNGRNHK</sequence>
<reference evidence="4" key="1">
    <citation type="submission" date="2020-08" db="EMBL/GenBank/DDBJ databases">
        <title>Chromosome-level assembly of Southern catfish (Silurus meridionalis) provides insights into visual adaptation to the nocturnal and benthic lifestyles.</title>
        <authorList>
            <person name="Zhang Y."/>
            <person name="Wang D."/>
            <person name="Peng Z."/>
        </authorList>
    </citation>
    <scope>NUCLEOTIDE SEQUENCE</scope>
    <source>
        <strain evidence="4">SWU-2019-XX</strain>
        <tissue evidence="4">Muscle</tissue>
    </source>
</reference>
<dbReference type="AlphaFoldDB" id="A0A8T0AVM6"/>
<keyword evidence="2" id="KW-0472">Membrane</keyword>
<feature type="compositionally biased region" description="Polar residues" evidence="1">
    <location>
        <begin position="144"/>
        <end position="162"/>
    </location>
</feature>
<evidence type="ECO:0000313" key="4">
    <source>
        <dbReference type="EMBL" id="KAF7696768.1"/>
    </source>
</evidence>
<keyword evidence="3" id="KW-0732">Signal</keyword>
<feature type="compositionally biased region" description="Low complexity" evidence="1">
    <location>
        <begin position="132"/>
        <end position="143"/>
    </location>
</feature>
<protein>
    <recommendedName>
        <fullName evidence="6">Neural proliferation differentiation and control protein 1</fullName>
    </recommendedName>
</protein>
<proteinExistence type="predicted"/>
<dbReference type="Proteomes" id="UP000606274">
    <property type="component" value="Unassembled WGS sequence"/>
</dbReference>
<feature type="signal peptide" evidence="3">
    <location>
        <begin position="1"/>
        <end position="43"/>
    </location>
</feature>
<feature type="region of interest" description="Disordered" evidence="1">
    <location>
        <begin position="124"/>
        <end position="162"/>
    </location>
</feature>